<sequence length="210" mass="23272">MDATQVALLRQFVKVVTAKPEILQLPEMGFFKEWLLKLGATIPEPEPVPEPTKEEHMETSSPPKGPTKIPTQESPKKEEATPPVVESSSEYEESPESDLDLDMTGVVEEDIIQNQEMGDHNKEVSEEDMEKATELRSDAMSRASDGDIEGAVAIFTEAIKLNPSSALLYSKRASLYIKLSRPNAAIKDTTEVIVYSIEMCHFNSISYPAT</sequence>
<keyword evidence="3" id="KW-0802">TPR repeat</keyword>
<feature type="domain" description="Hsp70-interacting protein N-terminal" evidence="5">
    <location>
        <begin position="2"/>
        <end position="43"/>
    </location>
</feature>
<gene>
    <name evidence="6" type="ORF">LOD99_5947</name>
</gene>
<keyword evidence="7" id="KW-1185">Reference proteome</keyword>
<dbReference type="Pfam" id="PF18253">
    <property type="entry name" value="HipN"/>
    <property type="match status" value="1"/>
</dbReference>
<protein>
    <submittedName>
        <fullName evidence="6">Hsc70-interacting protein</fullName>
    </submittedName>
</protein>
<dbReference type="FunFam" id="6.10.250.3420:FF:000001">
    <property type="entry name" value="Hsc70-interacting protein-like protein"/>
    <property type="match status" value="1"/>
</dbReference>
<dbReference type="SUPFAM" id="SSF48452">
    <property type="entry name" value="TPR-like"/>
    <property type="match status" value="1"/>
</dbReference>
<comment type="caution">
    <text evidence="6">The sequence shown here is derived from an EMBL/GenBank/DDBJ whole genome shotgun (WGS) entry which is preliminary data.</text>
</comment>
<keyword evidence="2" id="KW-0677">Repeat</keyword>
<feature type="compositionally biased region" description="Acidic residues" evidence="4">
    <location>
        <begin position="89"/>
        <end position="99"/>
    </location>
</feature>
<dbReference type="PANTHER" id="PTHR45883">
    <property type="entry name" value="HSC70-INTERACTING PROTEIN"/>
    <property type="match status" value="1"/>
</dbReference>
<organism evidence="6 7">
    <name type="scientific">Oopsacas minuta</name>
    <dbReference type="NCBI Taxonomy" id="111878"/>
    <lineage>
        <taxon>Eukaryota</taxon>
        <taxon>Metazoa</taxon>
        <taxon>Porifera</taxon>
        <taxon>Hexactinellida</taxon>
        <taxon>Hexasterophora</taxon>
        <taxon>Lyssacinosida</taxon>
        <taxon>Leucopsacidae</taxon>
        <taxon>Oopsacas</taxon>
    </lineage>
</organism>
<evidence type="ECO:0000256" key="2">
    <source>
        <dbReference type="ARBA" id="ARBA00022737"/>
    </source>
</evidence>
<comment type="similarity">
    <text evidence="1">Belongs to the FAM10 family.</text>
</comment>
<dbReference type="InterPro" id="IPR011990">
    <property type="entry name" value="TPR-like_helical_dom_sf"/>
</dbReference>
<evidence type="ECO:0000259" key="5">
    <source>
        <dbReference type="Pfam" id="PF18253"/>
    </source>
</evidence>
<evidence type="ECO:0000256" key="4">
    <source>
        <dbReference type="SAM" id="MobiDB-lite"/>
    </source>
</evidence>
<dbReference type="Proteomes" id="UP001165289">
    <property type="component" value="Unassembled WGS sequence"/>
</dbReference>
<evidence type="ECO:0000313" key="7">
    <source>
        <dbReference type="Proteomes" id="UP001165289"/>
    </source>
</evidence>
<reference evidence="6 7" key="1">
    <citation type="journal article" date="2023" name="BMC Biol.">
        <title>The compact genome of the sponge Oopsacas minuta (Hexactinellida) is lacking key metazoan core genes.</title>
        <authorList>
            <person name="Santini S."/>
            <person name="Schenkelaars Q."/>
            <person name="Jourda C."/>
            <person name="Duchesne M."/>
            <person name="Belahbib H."/>
            <person name="Rocher C."/>
            <person name="Selva M."/>
            <person name="Riesgo A."/>
            <person name="Vervoort M."/>
            <person name="Leys S.P."/>
            <person name="Kodjabachian L."/>
            <person name="Le Bivic A."/>
            <person name="Borchiellini C."/>
            <person name="Claverie J.M."/>
            <person name="Renard E."/>
        </authorList>
    </citation>
    <scope>NUCLEOTIDE SEQUENCE [LARGE SCALE GENOMIC DNA]</scope>
    <source>
        <strain evidence="6">SPO-2</strain>
    </source>
</reference>
<dbReference type="Gene3D" id="6.10.250.3420">
    <property type="match status" value="1"/>
</dbReference>
<proteinExistence type="inferred from homology"/>
<dbReference type="PANTHER" id="PTHR45883:SF2">
    <property type="entry name" value="HSC70-INTERACTING PROTEIN"/>
    <property type="match status" value="1"/>
</dbReference>
<accession>A0AAV7JN61</accession>
<dbReference type="GO" id="GO:0046983">
    <property type="term" value="F:protein dimerization activity"/>
    <property type="evidence" value="ECO:0007669"/>
    <property type="project" value="InterPro"/>
</dbReference>
<evidence type="ECO:0000256" key="1">
    <source>
        <dbReference type="ARBA" id="ARBA00009015"/>
    </source>
</evidence>
<dbReference type="CDD" id="cd14438">
    <property type="entry name" value="Hip_N"/>
    <property type="match status" value="1"/>
</dbReference>
<dbReference type="EMBL" id="JAKMXF010000312">
    <property type="protein sequence ID" value="KAI6650268.1"/>
    <property type="molecule type" value="Genomic_DNA"/>
</dbReference>
<feature type="region of interest" description="Disordered" evidence="4">
    <location>
        <begin position="42"/>
        <end position="99"/>
    </location>
</feature>
<dbReference type="AlphaFoldDB" id="A0AAV7JN61"/>
<dbReference type="InterPro" id="IPR034649">
    <property type="entry name" value="Hip_N"/>
</dbReference>
<evidence type="ECO:0000313" key="6">
    <source>
        <dbReference type="EMBL" id="KAI6650268.1"/>
    </source>
</evidence>
<evidence type="ECO:0000256" key="3">
    <source>
        <dbReference type="ARBA" id="ARBA00022803"/>
    </source>
</evidence>
<name>A0AAV7JN61_9METZ</name>
<dbReference type="GO" id="GO:0030544">
    <property type="term" value="F:Hsp70 protein binding"/>
    <property type="evidence" value="ECO:0007669"/>
    <property type="project" value="TreeGrafter"/>
</dbReference>
<dbReference type="Gene3D" id="1.25.40.10">
    <property type="entry name" value="Tetratricopeptide repeat domain"/>
    <property type="match status" value="1"/>
</dbReference>